<reference evidence="2 3" key="1">
    <citation type="journal article" date="2014" name="Mol. Ecol.">
        <title>Evolution of Synechococcus.</title>
        <authorList>
            <person name="Dvorak P."/>
            <person name="Casamatta D."/>
            <person name="Hasler P."/>
            <person name="Poulickova A."/>
            <person name="Ondrej V."/>
            <person name="Sanges R."/>
        </authorList>
    </citation>
    <scope>NUCLEOTIDE SEQUENCE [LARGE SCALE GENOMIC DNA]</scope>
    <source>
        <strain evidence="2 3">CAUP A 1101</strain>
    </source>
</reference>
<accession>A0A098TSR8</accession>
<dbReference type="Gene3D" id="2.60.120.260">
    <property type="entry name" value="Galactose-binding domain-like"/>
    <property type="match status" value="1"/>
</dbReference>
<proteinExistence type="predicted"/>
<name>A0A098TSR8_9CYAN</name>
<keyword evidence="1" id="KW-0732">Signal</keyword>
<sequence length="184" mass="20439">MKSSFVHCSHAFSVLSMMGLFLTHSSQAQLNCIVTDTGKIVCGNLEQETNELIRINLRKKDGAWTYAHGRPKGRPTHWDVIEIRWDLGKVITTSAIEAKVQIGSKSGCIDKVNIEISQDGKFWKPVISQTISSKMAGSTWAYTKLGRADGNFKFRYIRTSEVEKVFGRACALDDVQIILSGGLN</sequence>
<dbReference type="AlphaFoldDB" id="A0A098TSR8"/>
<comment type="caution">
    <text evidence="2">The sequence shown here is derived from an EMBL/GenBank/DDBJ whole genome shotgun (WGS) entry which is preliminary data.</text>
</comment>
<evidence type="ECO:0000256" key="1">
    <source>
        <dbReference type="SAM" id="SignalP"/>
    </source>
</evidence>
<organism evidence="2 3">
    <name type="scientific">Neosynechococcus sphagnicola sy1</name>
    <dbReference type="NCBI Taxonomy" id="1497020"/>
    <lineage>
        <taxon>Bacteria</taxon>
        <taxon>Bacillati</taxon>
        <taxon>Cyanobacteriota</taxon>
        <taxon>Cyanophyceae</taxon>
        <taxon>Neosynechococcales</taxon>
        <taxon>Neosynechococcaceae</taxon>
        <taxon>Neosynechococcus</taxon>
    </lineage>
</organism>
<gene>
    <name evidence="2" type="ORF">DO97_10545</name>
</gene>
<dbReference type="Proteomes" id="UP000030170">
    <property type="component" value="Unassembled WGS sequence"/>
</dbReference>
<evidence type="ECO:0008006" key="4">
    <source>
        <dbReference type="Google" id="ProtNLM"/>
    </source>
</evidence>
<dbReference type="InterPro" id="IPR008979">
    <property type="entry name" value="Galactose-bd-like_sf"/>
</dbReference>
<dbReference type="EMBL" id="JJML01000003">
    <property type="protein sequence ID" value="KGF73823.1"/>
    <property type="molecule type" value="Genomic_DNA"/>
</dbReference>
<evidence type="ECO:0000313" key="2">
    <source>
        <dbReference type="EMBL" id="KGF73823.1"/>
    </source>
</evidence>
<evidence type="ECO:0000313" key="3">
    <source>
        <dbReference type="Proteomes" id="UP000030170"/>
    </source>
</evidence>
<dbReference type="RefSeq" id="WP_156120392.1">
    <property type="nucleotide sequence ID" value="NZ_JJML01000003.1"/>
</dbReference>
<keyword evidence="3" id="KW-1185">Reference proteome</keyword>
<feature type="signal peptide" evidence="1">
    <location>
        <begin position="1"/>
        <end position="28"/>
    </location>
</feature>
<protein>
    <recommendedName>
        <fullName evidence="4">F5/8 type C domain-containing protein</fullName>
    </recommendedName>
</protein>
<feature type="chain" id="PRO_5001949703" description="F5/8 type C domain-containing protein" evidence="1">
    <location>
        <begin position="29"/>
        <end position="184"/>
    </location>
</feature>
<dbReference type="SUPFAM" id="SSF49785">
    <property type="entry name" value="Galactose-binding domain-like"/>
    <property type="match status" value="1"/>
</dbReference>